<dbReference type="InterPro" id="IPR026183">
    <property type="entry name" value="Taxilin_fam"/>
</dbReference>
<feature type="compositionally biased region" description="Basic and acidic residues" evidence="3">
    <location>
        <begin position="597"/>
        <end position="617"/>
    </location>
</feature>
<sequence length="617" mass="70376">MSTRFTTSQKNSKSHSHHQKQQQQQQQQSPSKSISSAESIPPPTGSTATGLGNGHSNSNISHNGERRRRSLSSINDRIETLLTLGDQRSDHPLQPKDHLSHEDDFHELDVTFETFRRTCYEEALAIIQQHPQHQPQQQQNGAEGNRGAMGSISFDMSPSVPYSGEEDTLLSPAATGGAAAAGQNGSSPKRSKRVLSQLDVNELIQMKISQLESASSKEDDEEKVIAKVMKKMHKELAQVGNGQDDHQGKISFMQRKYLEMFQDMRKQERDHLKLKKKSELLQREKDMVQREKDRLQQANEALTVERNQLLEDQQSSTLRTTKTDLLCGKLEGLCRQMYSDNKRIKEDVLQRTDHISGTFEKAIVEFKDKVETEIAEKQRRMDANDTLLHEKFQGFLEQYEVREKHFNSVVRSKDLELQLAQAKLEQQRQVAQQESAKVELLKSQLNAFSNTEAELRKQLNVYVDKFMQVEETLNKSNSLFQTFRKEMEAMSKKGNSLERVNLAIRTKCDTMNRNILEMAEERTNHQRALEEASKKRIKLEQLCRTLHAERAALRKELDRFEALYPELKTSAPPPAATPVVSSDGEGEMDAAIEGDESERRVVSRELQDRPEQGPEGT</sequence>
<dbReference type="Pfam" id="PF09728">
    <property type="entry name" value="Taxilin"/>
    <property type="match status" value="1"/>
</dbReference>
<gene>
    <name evidence="4" type="ORF">EMPS_05848</name>
</gene>
<protein>
    <recommendedName>
        <fullName evidence="6">Alpha-taxilin</fullName>
    </recommendedName>
</protein>
<feature type="region of interest" description="Disordered" evidence="3">
    <location>
        <begin position="129"/>
        <end position="193"/>
    </location>
</feature>
<dbReference type="PANTHER" id="PTHR16127">
    <property type="entry name" value="TAXILIN"/>
    <property type="match status" value="1"/>
</dbReference>
<feature type="compositionally biased region" description="Low complexity" evidence="3">
    <location>
        <begin position="21"/>
        <end position="36"/>
    </location>
</feature>
<feature type="coiled-coil region" evidence="2">
    <location>
        <begin position="264"/>
        <end position="312"/>
    </location>
</feature>
<feature type="region of interest" description="Disordered" evidence="3">
    <location>
        <begin position="1"/>
        <end position="70"/>
    </location>
</feature>
<proteinExistence type="inferred from homology"/>
<feature type="coiled-coil region" evidence="2">
    <location>
        <begin position="515"/>
        <end position="563"/>
    </location>
</feature>
<dbReference type="EMBL" id="BQFW01000008">
    <property type="protein sequence ID" value="GJJ73490.1"/>
    <property type="molecule type" value="Genomic_DNA"/>
</dbReference>
<dbReference type="OrthoDB" id="425555at2759"/>
<organism evidence="4 5">
    <name type="scientific">Entomortierella parvispora</name>
    <dbReference type="NCBI Taxonomy" id="205924"/>
    <lineage>
        <taxon>Eukaryota</taxon>
        <taxon>Fungi</taxon>
        <taxon>Fungi incertae sedis</taxon>
        <taxon>Mucoromycota</taxon>
        <taxon>Mortierellomycotina</taxon>
        <taxon>Mortierellomycetes</taxon>
        <taxon>Mortierellales</taxon>
        <taxon>Mortierellaceae</taxon>
        <taxon>Entomortierella</taxon>
    </lineage>
</organism>
<comment type="caution">
    <text evidence="4">The sequence shown here is derived from an EMBL/GenBank/DDBJ whole genome shotgun (WGS) entry which is preliminary data.</text>
</comment>
<evidence type="ECO:0008006" key="6">
    <source>
        <dbReference type="Google" id="ProtNLM"/>
    </source>
</evidence>
<feature type="compositionally biased region" description="Low complexity" evidence="3">
    <location>
        <begin position="129"/>
        <end position="139"/>
    </location>
</feature>
<comment type="similarity">
    <text evidence="1">Belongs to the taxilin family.</text>
</comment>
<feature type="region of interest" description="Disordered" evidence="3">
    <location>
        <begin position="565"/>
        <end position="617"/>
    </location>
</feature>
<dbReference type="Proteomes" id="UP000827284">
    <property type="component" value="Unassembled WGS sequence"/>
</dbReference>
<reference evidence="4" key="2">
    <citation type="journal article" date="2022" name="Microbiol. Resour. Announc.">
        <title>Whole-Genome Sequence of Entomortierella parvispora E1425, a Mucoromycotan Fungus Associated with Burkholderiaceae-Related Endosymbiotic Bacteria.</title>
        <authorList>
            <person name="Herlambang A."/>
            <person name="Guo Y."/>
            <person name="Takashima Y."/>
            <person name="Narisawa K."/>
            <person name="Ohta H."/>
            <person name="Nishizawa T."/>
        </authorList>
    </citation>
    <scope>NUCLEOTIDE SEQUENCE</scope>
    <source>
        <strain evidence="4">E1425</strain>
    </source>
</reference>
<feature type="compositionally biased region" description="Low complexity" evidence="3">
    <location>
        <begin position="173"/>
        <end position="182"/>
    </location>
</feature>
<dbReference type="AlphaFoldDB" id="A0A9P3HBI5"/>
<dbReference type="PANTHER" id="PTHR16127:SF13">
    <property type="entry name" value="GH01188P"/>
    <property type="match status" value="1"/>
</dbReference>
<reference evidence="4" key="1">
    <citation type="submission" date="2021-11" db="EMBL/GenBank/DDBJ databases">
        <authorList>
            <person name="Herlambang A."/>
            <person name="Guo Y."/>
            <person name="Takashima Y."/>
            <person name="Nishizawa T."/>
        </authorList>
    </citation>
    <scope>NUCLEOTIDE SEQUENCE</scope>
    <source>
        <strain evidence="4">E1425</strain>
    </source>
</reference>
<feature type="coiled-coil region" evidence="2">
    <location>
        <begin position="417"/>
        <end position="458"/>
    </location>
</feature>
<keyword evidence="2" id="KW-0175">Coiled coil</keyword>
<evidence type="ECO:0000256" key="3">
    <source>
        <dbReference type="SAM" id="MobiDB-lite"/>
    </source>
</evidence>
<evidence type="ECO:0000256" key="2">
    <source>
        <dbReference type="SAM" id="Coils"/>
    </source>
</evidence>
<evidence type="ECO:0000313" key="4">
    <source>
        <dbReference type="EMBL" id="GJJ73490.1"/>
    </source>
</evidence>
<name>A0A9P3HBI5_9FUNG</name>
<evidence type="ECO:0000313" key="5">
    <source>
        <dbReference type="Proteomes" id="UP000827284"/>
    </source>
</evidence>
<feature type="compositionally biased region" description="Acidic residues" evidence="3">
    <location>
        <begin position="584"/>
        <end position="596"/>
    </location>
</feature>
<accession>A0A9P3HBI5</accession>
<keyword evidence="5" id="KW-1185">Reference proteome</keyword>
<evidence type="ECO:0000256" key="1">
    <source>
        <dbReference type="ARBA" id="ARBA00009550"/>
    </source>
</evidence>
<dbReference type="GO" id="GO:0019905">
    <property type="term" value="F:syntaxin binding"/>
    <property type="evidence" value="ECO:0007669"/>
    <property type="project" value="InterPro"/>
</dbReference>